<dbReference type="GO" id="GO:0030246">
    <property type="term" value="F:carbohydrate binding"/>
    <property type="evidence" value="ECO:0007669"/>
    <property type="project" value="InterPro"/>
</dbReference>
<name>A0A7G8BKU3_9BACT</name>
<gene>
    <name evidence="2" type="ORF">H7849_04105</name>
</gene>
<dbReference type="Pfam" id="PF13620">
    <property type="entry name" value="CarboxypepD_reg"/>
    <property type="match status" value="1"/>
</dbReference>
<keyword evidence="3" id="KW-1185">Reference proteome</keyword>
<proteinExistence type="predicted"/>
<feature type="signal peptide" evidence="1">
    <location>
        <begin position="1"/>
        <end position="20"/>
    </location>
</feature>
<dbReference type="InterPro" id="IPR013784">
    <property type="entry name" value="Carb-bd-like_fold"/>
</dbReference>
<reference evidence="2 3" key="1">
    <citation type="submission" date="2020-08" db="EMBL/GenBank/DDBJ databases">
        <title>Edaphobacter telluris sp. nov. and Acidobacterium dinghuensis sp. nov., two acidobacteria isolated from forest soil.</title>
        <authorList>
            <person name="Fu J."/>
            <person name="Qiu L."/>
        </authorList>
    </citation>
    <scope>NUCLEOTIDE SEQUENCE [LARGE SCALE GENOMIC DNA]</scope>
    <source>
        <strain evidence="2">4Y35</strain>
    </source>
</reference>
<dbReference type="Proteomes" id="UP000515312">
    <property type="component" value="Chromosome"/>
</dbReference>
<evidence type="ECO:0000256" key="1">
    <source>
        <dbReference type="SAM" id="SignalP"/>
    </source>
</evidence>
<dbReference type="EMBL" id="CP060394">
    <property type="protein sequence ID" value="QNI33163.1"/>
    <property type="molecule type" value="Genomic_DNA"/>
</dbReference>
<dbReference type="KEGG" id="adin:H7849_04105"/>
<dbReference type="GO" id="GO:0004180">
    <property type="term" value="F:carboxypeptidase activity"/>
    <property type="evidence" value="ECO:0007669"/>
    <property type="project" value="UniProtKB-KW"/>
</dbReference>
<protein>
    <submittedName>
        <fullName evidence="2">Carboxypeptidase regulatory-like domain-containing protein</fullName>
    </submittedName>
</protein>
<feature type="chain" id="PRO_5028970242" evidence="1">
    <location>
        <begin position="21"/>
        <end position="333"/>
    </location>
</feature>
<dbReference type="SUPFAM" id="SSF49452">
    <property type="entry name" value="Starch-binding domain-like"/>
    <property type="match status" value="1"/>
</dbReference>
<evidence type="ECO:0000313" key="2">
    <source>
        <dbReference type="EMBL" id="QNI33163.1"/>
    </source>
</evidence>
<keyword evidence="1" id="KW-0732">Signal</keyword>
<dbReference type="Gene3D" id="2.60.40.1120">
    <property type="entry name" value="Carboxypeptidase-like, regulatory domain"/>
    <property type="match status" value="1"/>
</dbReference>
<dbReference type="AlphaFoldDB" id="A0A7G8BKU3"/>
<sequence length="333" mass="35905">MNIRLFMFRLVLCVSVTCAAAAQQISAPEPQTGTVIGTVIDVNDGTVPGANVVLQSSSLPEPKQVTTNDDGFFQITQLKAGISYHITISANGFADWISPEVTLRPGQYLELKGIRLRIAVAVTTVKALSTEEIARGQVEIEEKQRVLGFIPNFYVVYDHNAVPLTPKLKFRLALKTSKDPITILGSAFVAGIDQAAGTPDYEQGAKGYAQRFGANYANGLTDIMVGGAILPSILRQDPRYFYRGTGTTKSRIIYALRTPFVCKGDNGRWQPNYSGLGGYLASGAIANTYYPSSNRGPGLVFSATAIDIAADMANGVIQEFVLRKLTTSAKKQP</sequence>
<evidence type="ECO:0000313" key="3">
    <source>
        <dbReference type="Proteomes" id="UP000515312"/>
    </source>
</evidence>
<keyword evidence="2" id="KW-0378">Hydrolase</keyword>
<keyword evidence="2" id="KW-0121">Carboxypeptidase</keyword>
<organism evidence="2 3">
    <name type="scientific">Alloacidobacterium dinghuense</name>
    <dbReference type="NCBI Taxonomy" id="2763107"/>
    <lineage>
        <taxon>Bacteria</taxon>
        <taxon>Pseudomonadati</taxon>
        <taxon>Acidobacteriota</taxon>
        <taxon>Terriglobia</taxon>
        <taxon>Terriglobales</taxon>
        <taxon>Acidobacteriaceae</taxon>
        <taxon>Alloacidobacterium</taxon>
    </lineage>
</organism>
<keyword evidence="2" id="KW-0645">Protease</keyword>
<accession>A0A7G8BKU3</accession>